<dbReference type="OrthoDB" id="196738at2"/>
<dbReference type="SMART" id="SM01235">
    <property type="entry name" value="Haem_bd"/>
    <property type="match status" value="1"/>
</dbReference>
<evidence type="ECO:0000313" key="2">
    <source>
        <dbReference type="EMBL" id="RFS19453.1"/>
    </source>
</evidence>
<evidence type="ECO:0000313" key="3">
    <source>
        <dbReference type="Proteomes" id="UP000260644"/>
    </source>
</evidence>
<protein>
    <submittedName>
        <fullName evidence="2">Cytochrome C</fullName>
    </submittedName>
</protein>
<dbReference type="InterPro" id="IPR025992">
    <property type="entry name" value="Haem-bd"/>
</dbReference>
<dbReference type="Proteomes" id="UP000260644">
    <property type="component" value="Unassembled WGS sequence"/>
</dbReference>
<comment type="caution">
    <text evidence="2">The sequence shown here is derived from an EMBL/GenBank/DDBJ whole genome shotgun (WGS) entry which is preliminary data.</text>
</comment>
<organism evidence="2 3">
    <name type="scientific">Chitinophaga silvatica</name>
    <dbReference type="NCBI Taxonomy" id="2282649"/>
    <lineage>
        <taxon>Bacteria</taxon>
        <taxon>Pseudomonadati</taxon>
        <taxon>Bacteroidota</taxon>
        <taxon>Chitinophagia</taxon>
        <taxon>Chitinophagales</taxon>
        <taxon>Chitinophagaceae</taxon>
        <taxon>Chitinophaga</taxon>
    </lineage>
</organism>
<dbReference type="Pfam" id="PF14376">
    <property type="entry name" value="Haem_bd"/>
    <property type="match status" value="1"/>
</dbReference>
<dbReference type="EMBL" id="QPMM01000013">
    <property type="protein sequence ID" value="RFS19453.1"/>
    <property type="molecule type" value="Genomic_DNA"/>
</dbReference>
<evidence type="ECO:0000259" key="1">
    <source>
        <dbReference type="SMART" id="SM01235"/>
    </source>
</evidence>
<sequence>MKKFRIISLVFLIAFVLMQFIRPSRNQSSDQGSIKKTVSIPSAVSAILKNACYDCHSNNTRYPWYSNIQPIGIFMAKHIREGKQELNFDEFNTYSSKRQRNKLKRMKEQIEKDEMPLPSYTWMHSNAKLTIDQKQLINKWIDSTLHR</sequence>
<proteinExistence type="predicted"/>
<reference evidence="2 3" key="1">
    <citation type="submission" date="2018-07" db="EMBL/GenBank/DDBJ databases">
        <title>Chitinophaga K2CV101002-2 sp. nov., isolated from a monsoon evergreen broad-leaved forest soil.</title>
        <authorList>
            <person name="Lv Y."/>
        </authorList>
    </citation>
    <scope>NUCLEOTIDE SEQUENCE [LARGE SCALE GENOMIC DNA]</scope>
    <source>
        <strain evidence="2 3">GDMCC 1.1288</strain>
    </source>
</reference>
<feature type="domain" description="Haem-binding" evidence="1">
    <location>
        <begin position="12"/>
        <end position="145"/>
    </location>
</feature>
<gene>
    <name evidence="2" type="ORF">DVR12_22725</name>
</gene>
<dbReference type="AlphaFoldDB" id="A0A3E1Y472"/>
<accession>A0A3E1Y472</accession>
<name>A0A3E1Y472_9BACT</name>
<keyword evidence="3" id="KW-1185">Reference proteome</keyword>